<organism evidence="2 3">
    <name type="scientific">Babjeviella inositovora NRRL Y-12698</name>
    <dbReference type="NCBI Taxonomy" id="984486"/>
    <lineage>
        <taxon>Eukaryota</taxon>
        <taxon>Fungi</taxon>
        <taxon>Dikarya</taxon>
        <taxon>Ascomycota</taxon>
        <taxon>Saccharomycotina</taxon>
        <taxon>Pichiomycetes</taxon>
        <taxon>Serinales incertae sedis</taxon>
        <taxon>Babjeviella</taxon>
    </lineage>
</organism>
<dbReference type="OrthoDB" id="70250at2759"/>
<dbReference type="PANTHER" id="PTHR21329:SF3">
    <property type="entry name" value="PHOSPHATIDYLINOSITOL N-ACETYLGLUCOSAMINYLTRANSFERASE SUBUNIT Q"/>
    <property type="match status" value="1"/>
</dbReference>
<protein>
    <submittedName>
        <fullName evidence="2">Uncharacterized protein</fullName>
    </submittedName>
</protein>
<dbReference type="GO" id="GO:0006506">
    <property type="term" value="P:GPI anchor biosynthetic process"/>
    <property type="evidence" value="ECO:0007669"/>
    <property type="project" value="InterPro"/>
</dbReference>
<dbReference type="EMBL" id="KV454435">
    <property type="protein sequence ID" value="ODQ78490.1"/>
    <property type="molecule type" value="Genomic_DNA"/>
</dbReference>
<dbReference type="Proteomes" id="UP000094336">
    <property type="component" value="Unassembled WGS sequence"/>
</dbReference>
<evidence type="ECO:0000256" key="1">
    <source>
        <dbReference type="SAM" id="Phobius"/>
    </source>
</evidence>
<sequence length="350" mass="40882">MGIQQAPQTRKVADTTKPADGKVALVDVSLFLKQLSVRLTQLYNLPRQYRNTKLSIHGTASQPIDLQRLDQFDFQNSNYITFYNTLWLVLNDLFLGLSVSNLLRHYETEIQTFITKRMIQEVLIDRLGQLIDWLMDNPAGFKLNDELTSFIGELFLWTVRFWTVLLEAVVLRYIQLWIKIIPYVTAFGGLSFAIGMVMDLVQLITFHTFCFQFSAARLYHWQISILRSLFKLIVGKRINVLRDNRTDKVDFSFDQLLLGTVLFMVLVYLVPTVFAFYLPFTLMRKGIQGVRWGCDRIIHWLNYFPLFVVLLKIKNNRRLPGGLRFELQEVYPTTVFKMSNESVSFATIFK</sequence>
<keyword evidence="1" id="KW-0812">Transmembrane</keyword>
<accession>A0A1E3QLG2</accession>
<feature type="transmembrane region" description="Helical" evidence="1">
    <location>
        <begin position="256"/>
        <end position="277"/>
    </location>
</feature>
<feature type="transmembrane region" description="Helical" evidence="1">
    <location>
        <begin position="218"/>
        <end position="235"/>
    </location>
</feature>
<dbReference type="AlphaFoldDB" id="A0A1E3QLG2"/>
<keyword evidence="1" id="KW-0472">Membrane</keyword>
<keyword evidence="1" id="KW-1133">Transmembrane helix</keyword>
<keyword evidence="3" id="KW-1185">Reference proteome</keyword>
<evidence type="ECO:0000313" key="2">
    <source>
        <dbReference type="EMBL" id="ODQ78490.1"/>
    </source>
</evidence>
<gene>
    <name evidence="2" type="ORF">BABINDRAFT_39349</name>
</gene>
<feature type="transmembrane region" description="Helical" evidence="1">
    <location>
        <begin position="180"/>
        <end position="198"/>
    </location>
</feature>
<name>A0A1E3QLG2_9ASCO</name>
<dbReference type="RefSeq" id="XP_018983818.1">
    <property type="nucleotide sequence ID" value="XM_019131922.1"/>
</dbReference>
<dbReference type="GeneID" id="30149775"/>
<evidence type="ECO:0000313" key="3">
    <source>
        <dbReference type="Proteomes" id="UP000094336"/>
    </source>
</evidence>
<dbReference type="GO" id="GO:0016020">
    <property type="term" value="C:membrane"/>
    <property type="evidence" value="ECO:0007669"/>
    <property type="project" value="InterPro"/>
</dbReference>
<dbReference type="InterPro" id="IPR007720">
    <property type="entry name" value="PigQ/GPI1"/>
</dbReference>
<dbReference type="STRING" id="984486.A0A1E3QLG2"/>
<proteinExistence type="predicted"/>
<reference evidence="3" key="1">
    <citation type="submission" date="2016-05" db="EMBL/GenBank/DDBJ databases">
        <title>Comparative genomics of biotechnologically important yeasts.</title>
        <authorList>
            <consortium name="DOE Joint Genome Institute"/>
            <person name="Riley R."/>
            <person name="Haridas S."/>
            <person name="Wolfe K.H."/>
            <person name="Lopes M.R."/>
            <person name="Hittinger C.T."/>
            <person name="Goker M."/>
            <person name="Salamov A."/>
            <person name="Wisecaver J."/>
            <person name="Long T.M."/>
            <person name="Aerts A.L."/>
            <person name="Barry K."/>
            <person name="Choi C."/>
            <person name="Clum A."/>
            <person name="Coughlan A.Y."/>
            <person name="Deshpande S."/>
            <person name="Douglass A.P."/>
            <person name="Hanson S.J."/>
            <person name="Klenk H.-P."/>
            <person name="Labutti K."/>
            <person name="Lapidus A."/>
            <person name="Lindquist E."/>
            <person name="Lipzen A."/>
            <person name="Meier-Kolthoff J.P."/>
            <person name="Ohm R.A."/>
            <person name="Otillar R.P."/>
            <person name="Pangilinan J."/>
            <person name="Peng Y."/>
            <person name="Rokas A."/>
            <person name="Rosa C.A."/>
            <person name="Scheuner C."/>
            <person name="Sibirny A.A."/>
            <person name="Slot J.C."/>
            <person name="Stielow J.B."/>
            <person name="Sun H."/>
            <person name="Kurtzman C.P."/>
            <person name="Blackwell M."/>
            <person name="Grigoriev I.V."/>
            <person name="Jeffries T.W."/>
        </authorList>
    </citation>
    <scope>NUCLEOTIDE SEQUENCE [LARGE SCALE GENOMIC DNA]</scope>
    <source>
        <strain evidence="3">NRRL Y-12698</strain>
    </source>
</reference>
<dbReference type="Pfam" id="PF05024">
    <property type="entry name" value="Gpi1"/>
    <property type="match status" value="1"/>
</dbReference>
<dbReference type="GO" id="GO:0005783">
    <property type="term" value="C:endoplasmic reticulum"/>
    <property type="evidence" value="ECO:0007669"/>
    <property type="project" value="TreeGrafter"/>
</dbReference>
<dbReference type="PANTHER" id="PTHR21329">
    <property type="entry name" value="PHOSPHATIDYLINOSITOL N-ACETYLGLUCOSAMINYLTRANSFERASE SUBUNIT Q-RELATED"/>
    <property type="match status" value="1"/>
</dbReference>